<evidence type="ECO:0000313" key="4">
    <source>
        <dbReference type="EMBL" id="VDI49081.1"/>
    </source>
</evidence>
<dbReference type="PANTHER" id="PTHR24291">
    <property type="entry name" value="CYTOCHROME P450 FAMILY 4"/>
    <property type="match status" value="1"/>
</dbReference>
<keyword evidence="3" id="KW-1133">Transmembrane helix</keyword>
<dbReference type="InterPro" id="IPR002401">
    <property type="entry name" value="Cyt_P450_E_grp-I"/>
</dbReference>
<dbReference type="GO" id="GO:0020037">
    <property type="term" value="F:heme binding"/>
    <property type="evidence" value="ECO:0007669"/>
    <property type="project" value="InterPro"/>
</dbReference>
<dbReference type="InterPro" id="IPR001128">
    <property type="entry name" value="Cyt_P450"/>
</dbReference>
<evidence type="ECO:0000313" key="5">
    <source>
        <dbReference type="Proteomes" id="UP000596742"/>
    </source>
</evidence>
<dbReference type="Gene3D" id="1.10.630.10">
    <property type="entry name" value="Cytochrome P450"/>
    <property type="match status" value="1"/>
</dbReference>
<keyword evidence="3" id="KW-0812">Transmembrane</keyword>
<reference evidence="4" key="1">
    <citation type="submission" date="2018-11" db="EMBL/GenBank/DDBJ databases">
        <authorList>
            <person name="Alioto T."/>
            <person name="Alioto T."/>
        </authorList>
    </citation>
    <scope>NUCLEOTIDE SEQUENCE</scope>
</reference>
<gene>
    <name evidence="4" type="ORF">MGAL_10B008295</name>
</gene>
<keyword evidence="3" id="KW-0472">Membrane</keyword>
<keyword evidence="5" id="KW-1185">Reference proteome</keyword>
<dbReference type="GO" id="GO:0016712">
    <property type="term" value="F:oxidoreductase activity, acting on paired donors, with incorporation or reduction of molecular oxygen, reduced flavin or flavoprotein as one donor, and incorporation of one atom of oxygen"/>
    <property type="evidence" value="ECO:0007669"/>
    <property type="project" value="UniProtKB-EC"/>
</dbReference>
<keyword evidence="2" id="KW-0408">Iron</keyword>
<evidence type="ECO:0000256" key="1">
    <source>
        <dbReference type="ARBA" id="ARBA00010617"/>
    </source>
</evidence>
<dbReference type="InterPro" id="IPR036396">
    <property type="entry name" value="Cyt_P450_sf"/>
</dbReference>
<feature type="transmembrane region" description="Helical" evidence="3">
    <location>
        <begin position="32"/>
        <end position="53"/>
    </location>
</feature>
<dbReference type="EC" id="1.14.14.1" evidence="4"/>
<dbReference type="CDD" id="cd20659">
    <property type="entry name" value="CYP4B_4F-like"/>
    <property type="match status" value="1"/>
</dbReference>
<dbReference type="SUPFAM" id="SSF48264">
    <property type="entry name" value="Cytochrome P450"/>
    <property type="match status" value="1"/>
</dbReference>
<comment type="cofactor">
    <cofactor evidence="2">
        <name>heme</name>
        <dbReference type="ChEBI" id="CHEBI:30413"/>
    </cofactor>
</comment>
<accession>A0A8B6FH06</accession>
<dbReference type="GO" id="GO:0005506">
    <property type="term" value="F:iron ion binding"/>
    <property type="evidence" value="ECO:0007669"/>
    <property type="project" value="InterPro"/>
</dbReference>
<comment type="caution">
    <text evidence="4">The sequence shown here is derived from an EMBL/GenBank/DDBJ whole genome shotgun (WGS) entry which is preliminary data.</text>
</comment>
<feature type="binding site" description="axial binding residue" evidence="2">
    <location>
        <position position="478"/>
    </location>
    <ligand>
        <name>heme</name>
        <dbReference type="ChEBI" id="CHEBI:30413"/>
    </ligand>
    <ligandPart>
        <name>Fe</name>
        <dbReference type="ChEBI" id="CHEBI:18248"/>
    </ligandPart>
</feature>
<dbReference type="PANTHER" id="PTHR24291:SF201">
    <property type="entry name" value="CYTOCHROME P450, FAMILY 4, SUBFAMILY B, POLYPEPTIDE 7"/>
    <property type="match status" value="1"/>
</dbReference>
<protein>
    <submittedName>
        <fullName evidence="4">Cytochrome P450, family 4, subfamily B, polypeptide 1</fullName>
        <ecNumber evidence="4">1.14.14.1</ecNumber>
    </submittedName>
</protein>
<proteinExistence type="inferred from homology"/>
<evidence type="ECO:0000256" key="2">
    <source>
        <dbReference type="PIRSR" id="PIRSR602401-1"/>
    </source>
</evidence>
<dbReference type="InterPro" id="IPR050196">
    <property type="entry name" value="Cytochrome_P450_Monoox"/>
</dbReference>
<name>A0A8B6FH06_MYTGA</name>
<dbReference type="PRINTS" id="PR00385">
    <property type="entry name" value="P450"/>
</dbReference>
<keyword evidence="4" id="KW-0560">Oxidoreductase</keyword>
<evidence type="ECO:0000256" key="3">
    <source>
        <dbReference type="SAM" id="Phobius"/>
    </source>
</evidence>
<dbReference type="Pfam" id="PF00067">
    <property type="entry name" value="p450"/>
    <property type="match status" value="1"/>
</dbReference>
<keyword evidence="2" id="KW-0479">Metal-binding</keyword>
<organism evidence="4 5">
    <name type="scientific">Mytilus galloprovincialis</name>
    <name type="common">Mediterranean mussel</name>
    <dbReference type="NCBI Taxonomy" id="29158"/>
    <lineage>
        <taxon>Eukaryota</taxon>
        <taxon>Metazoa</taxon>
        <taxon>Spiralia</taxon>
        <taxon>Lophotrochozoa</taxon>
        <taxon>Mollusca</taxon>
        <taxon>Bivalvia</taxon>
        <taxon>Autobranchia</taxon>
        <taxon>Pteriomorphia</taxon>
        <taxon>Mytilida</taxon>
        <taxon>Mytiloidea</taxon>
        <taxon>Mytilidae</taxon>
        <taxon>Mytilinae</taxon>
        <taxon>Mytilus</taxon>
    </lineage>
</organism>
<keyword evidence="2" id="KW-0349">Heme</keyword>
<dbReference type="OrthoDB" id="1470350at2759"/>
<comment type="similarity">
    <text evidence="1">Belongs to the cytochrome P450 family.</text>
</comment>
<dbReference type="AlphaFoldDB" id="A0A8B6FH06"/>
<dbReference type="EMBL" id="UYJE01006790">
    <property type="protein sequence ID" value="VDI49081.1"/>
    <property type="molecule type" value="Genomic_DNA"/>
</dbReference>
<sequence>MYSICKNVIDKKKRYTCPVEVHTQVTMVLGSYLISAILIAIATYLLWHISVFVRKYRKWKAASFKQHIAIVGPIHPIWGSLHLFTDLNSYFKLLGSIVDNERPKVYCAWVMFFFPNFGICHPDSAQILYKSSEPKAISTAGSYKYIKDWIGDGLLVSSGKKWERNRRLLTPAFHFEILKPYVKVYNTVTDIFLNQVKPNAESGEAVDIFPYVTLTTLDTILRCAFSYEGNIQGQGSKHPYVHAVNRLSSLLVSRLLQPWLMHDFVYYNLSSEGREYKKCCDYAHEFSNRIIQKRKKVLIEEGPPTKRHLDFLDILLTAKDKNGIGLSDEDIRAEVDTFMFEGHDTTASAISWAIYSLGKYPREQDIVYKEMSNLLRNNKEISWENLQDMPQLTAFVKESMRMFTPVPMGARQLTSPMTIGDVVIPAGVNVDVNQHMIHHHPDVWQEHEVFKPERFLQNDLTERHPYSFVPFAAGPRNCIGQNFAMNEIKVVIGRLVHRYKVKLVEGHNYDINPELVMRAKHGIKVKLESR</sequence>
<dbReference type="Proteomes" id="UP000596742">
    <property type="component" value="Unassembled WGS sequence"/>
</dbReference>
<dbReference type="PRINTS" id="PR00463">
    <property type="entry name" value="EP450I"/>
</dbReference>